<gene>
    <name evidence="12" type="ORF">LPB137_11545</name>
</gene>
<comment type="function">
    <text evidence="1 9">May be involved in recombinational repair of damaged DNA.</text>
</comment>
<keyword evidence="10" id="KW-0175">Coiled coil</keyword>
<dbReference type="InterPro" id="IPR004604">
    <property type="entry name" value="DNA_recomb/repair_RecN"/>
</dbReference>
<comment type="similarity">
    <text evidence="2 9">Belongs to the RecN family.</text>
</comment>
<dbReference type="OrthoDB" id="9806954at2"/>
<evidence type="ECO:0000256" key="9">
    <source>
        <dbReference type="PIRNR" id="PIRNR003128"/>
    </source>
</evidence>
<dbReference type="KEGG" id="alp:LPB137_11545"/>
<sequence>MINRIYIKDCLSFKEIDLEFNTGLNVFTGPSGAGKSILMQAILSLFALSDVKASLGEVLISDSKISDELYDLQSNDDIVIKTIKKEKVRFFINNQTISKKNLNTFSSKLIKHLNLRDTSDFESVKLLNFLDKVCYKDYKDFSSKKEKFDLLFKEASKLQKDLNKIIEDELKIEDLKEFSKFEIEKIEAINPSIDEYEELNLLKRKLSKKEKIEDAIKSASEILNFRQSVSNSLELLEEDSSFFDETMNELNNIFEKFNDSLYELEDIDIETVLTRIEKLSSLQKRFGSIAEALEYKEEKKKELDSYENITFEKSILEKKISIITLEINDLAEEISTYRKKSLVVLEEKINKYLKFLYLSNAKINLKNKKLDSHGIDEVSFELNGVSLNTISSGEYNRLRLALLTSMSEFDIIDNGVLFLDEIDANLSGKESDAIANVLSTLSKSYQIFAISHQPQLTSVSSQHFLVDKNDGISTIKLLKKEERINEIARMISGEKITTDAIKFAKNLLIKK</sequence>
<keyword evidence="5 9" id="KW-0227">DNA damage</keyword>
<keyword evidence="7 9" id="KW-0234">DNA repair</keyword>
<dbReference type="SUPFAM" id="SSF52540">
    <property type="entry name" value="P-loop containing nucleoside triphosphate hydrolases"/>
    <property type="match status" value="1"/>
</dbReference>
<dbReference type="EMBL" id="CP019070">
    <property type="protein sequence ID" value="APW66441.1"/>
    <property type="molecule type" value="Genomic_DNA"/>
</dbReference>
<proteinExistence type="inferred from homology"/>
<evidence type="ECO:0000256" key="5">
    <source>
        <dbReference type="ARBA" id="ARBA00022763"/>
    </source>
</evidence>
<evidence type="ECO:0000256" key="4">
    <source>
        <dbReference type="ARBA" id="ARBA00022741"/>
    </source>
</evidence>
<keyword evidence="13" id="KW-1185">Reference proteome</keyword>
<evidence type="ECO:0000313" key="13">
    <source>
        <dbReference type="Proteomes" id="UP000186074"/>
    </source>
</evidence>
<evidence type="ECO:0000256" key="1">
    <source>
        <dbReference type="ARBA" id="ARBA00003618"/>
    </source>
</evidence>
<evidence type="ECO:0000259" key="11">
    <source>
        <dbReference type="Pfam" id="PF13476"/>
    </source>
</evidence>
<dbReference type="Pfam" id="PF13476">
    <property type="entry name" value="AAA_23"/>
    <property type="match status" value="1"/>
</dbReference>
<dbReference type="GO" id="GO:0009432">
    <property type="term" value="P:SOS response"/>
    <property type="evidence" value="ECO:0007669"/>
    <property type="project" value="TreeGrafter"/>
</dbReference>
<dbReference type="RefSeq" id="WP_076088224.1">
    <property type="nucleotide sequence ID" value="NZ_CP019070.1"/>
</dbReference>
<dbReference type="Gene3D" id="3.40.50.300">
    <property type="entry name" value="P-loop containing nucleotide triphosphate hydrolases"/>
    <property type="match status" value="2"/>
</dbReference>
<evidence type="ECO:0000256" key="10">
    <source>
        <dbReference type="SAM" id="Coils"/>
    </source>
</evidence>
<evidence type="ECO:0000256" key="6">
    <source>
        <dbReference type="ARBA" id="ARBA00022840"/>
    </source>
</evidence>
<dbReference type="GO" id="GO:0043590">
    <property type="term" value="C:bacterial nucleoid"/>
    <property type="evidence" value="ECO:0007669"/>
    <property type="project" value="TreeGrafter"/>
</dbReference>
<evidence type="ECO:0000256" key="3">
    <source>
        <dbReference type="ARBA" id="ARBA00021315"/>
    </source>
</evidence>
<protein>
    <recommendedName>
        <fullName evidence="3 9">DNA repair protein RecN</fullName>
    </recommendedName>
    <alternativeName>
        <fullName evidence="8 9">Recombination protein N</fullName>
    </alternativeName>
</protein>
<keyword evidence="4" id="KW-0547">Nucleotide-binding</keyword>
<dbReference type="InterPro" id="IPR027417">
    <property type="entry name" value="P-loop_NTPase"/>
</dbReference>
<feature type="coiled-coil region" evidence="10">
    <location>
        <begin position="289"/>
        <end position="333"/>
    </location>
</feature>
<dbReference type="PIRSF" id="PIRSF003128">
    <property type="entry name" value="RecN"/>
    <property type="match status" value="1"/>
</dbReference>
<dbReference type="PANTHER" id="PTHR11059">
    <property type="entry name" value="DNA REPAIR PROTEIN RECN"/>
    <property type="match status" value="1"/>
</dbReference>
<dbReference type="Proteomes" id="UP000186074">
    <property type="component" value="Chromosome"/>
</dbReference>
<dbReference type="AlphaFoldDB" id="A0A1P8KPK7"/>
<evidence type="ECO:0000256" key="8">
    <source>
        <dbReference type="ARBA" id="ARBA00033408"/>
    </source>
</evidence>
<name>A0A1P8KPK7_9BACT</name>
<reference evidence="12 13" key="1">
    <citation type="submission" date="2017-01" db="EMBL/GenBank/DDBJ databases">
        <title>Genome sequencing of Arcobacter sp. LPB0137.</title>
        <authorList>
            <person name="Lee G.-W."/>
            <person name="Yi H."/>
        </authorList>
    </citation>
    <scope>NUCLEOTIDE SEQUENCE [LARGE SCALE GENOMIC DNA]</scope>
    <source>
        <strain evidence="12 13">LPB0137</strain>
    </source>
</reference>
<dbReference type="GO" id="GO:0005524">
    <property type="term" value="F:ATP binding"/>
    <property type="evidence" value="ECO:0007669"/>
    <property type="project" value="UniProtKB-KW"/>
</dbReference>
<organism evidence="12 13">
    <name type="scientific">Poseidonibacter parvus</name>
    <dbReference type="NCBI Taxonomy" id="1850254"/>
    <lineage>
        <taxon>Bacteria</taxon>
        <taxon>Pseudomonadati</taxon>
        <taxon>Campylobacterota</taxon>
        <taxon>Epsilonproteobacteria</taxon>
        <taxon>Campylobacterales</taxon>
        <taxon>Arcobacteraceae</taxon>
        <taxon>Poseidonibacter</taxon>
    </lineage>
</organism>
<accession>A0A1P8KPK7</accession>
<evidence type="ECO:0000256" key="7">
    <source>
        <dbReference type="ARBA" id="ARBA00023204"/>
    </source>
</evidence>
<dbReference type="STRING" id="1850254.LPB137_11545"/>
<dbReference type="InterPro" id="IPR038729">
    <property type="entry name" value="Rad50/SbcC_AAA"/>
</dbReference>
<evidence type="ECO:0000256" key="2">
    <source>
        <dbReference type="ARBA" id="ARBA00009441"/>
    </source>
</evidence>
<dbReference type="GO" id="GO:0016887">
    <property type="term" value="F:ATP hydrolysis activity"/>
    <property type="evidence" value="ECO:0007669"/>
    <property type="project" value="InterPro"/>
</dbReference>
<dbReference type="PANTHER" id="PTHR11059:SF0">
    <property type="entry name" value="DNA REPAIR PROTEIN RECN"/>
    <property type="match status" value="1"/>
</dbReference>
<feature type="domain" description="Rad50/SbcC-type AAA" evidence="11">
    <location>
        <begin position="4"/>
        <end position="265"/>
    </location>
</feature>
<evidence type="ECO:0000313" key="12">
    <source>
        <dbReference type="EMBL" id="APW66441.1"/>
    </source>
</evidence>
<dbReference type="GO" id="GO:0006302">
    <property type="term" value="P:double-strand break repair"/>
    <property type="evidence" value="ECO:0007669"/>
    <property type="project" value="InterPro"/>
</dbReference>
<keyword evidence="6" id="KW-0067">ATP-binding</keyword>
<dbReference type="GO" id="GO:0006310">
    <property type="term" value="P:DNA recombination"/>
    <property type="evidence" value="ECO:0007669"/>
    <property type="project" value="InterPro"/>
</dbReference>